<feature type="transmembrane region" description="Helical" evidence="1">
    <location>
        <begin position="6"/>
        <end position="29"/>
    </location>
</feature>
<sequence length="158" mass="18021">MTDPQCLTVILAIFAIIRLGFLSCLLVNVRFSILPPFFSHLPTECLQWFPFRVWFYQLDSVSLHGMSNGSFLLLTCELFFPGDGLCMLGHGEIQQTCKSESHEVCDYILKHNLSNDRRSRSLSLAYQLIRDSRDILDRHCSGNALARLITCGIQLYCI</sequence>
<proteinExistence type="predicted"/>
<protein>
    <submittedName>
        <fullName evidence="2">Uncharacterized protein</fullName>
    </submittedName>
</protein>
<dbReference type="EMBL" id="JABBWG010000046">
    <property type="protein sequence ID" value="KAG1807024.1"/>
    <property type="molecule type" value="Genomic_DNA"/>
</dbReference>
<organism evidence="2 3">
    <name type="scientific">Suillus subaureus</name>
    <dbReference type="NCBI Taxonomy" id="48587"/>
    <lineage>
        <taxon>Eukaryota</taxon>
        <taxon>Fungi</taxon>
        <taxon>Dikarya</taxon>
        <taxon>Basidiomycota</taxon>
        <taxon>Agaricomycotina</taxon>
        <taxon>Agaricomycetes</taxon>
        <taxon>Agaricomycetidae</taxon>
        <taxon>Boletales</taxon>
        <taxon>Suillineae</taxon>
        <taxon>Suillaceae</taxon>
        <taxon>Suillus</taxon>
    </lineage>
</organism>
<dbReference type="GeneID" id="64638072"/>
<gene>
    <name evidence="2" type="ORF">BJ212DRAFT_779116</name>
</gene>
<keyword evidence="1" id="KW-0472">Membrane</keyword>
<comment type="caution">
    <text evidence="2">The sequence shown here is derived from an EMBL/GenBank/DDBJ whole genome shotgun (WGS) entry which is preliminary data.</text>
</comment>
<evidence type="ECO:0000313" key="2">
    <source>
        <dbReference type="EMBL" id="KAG1807024.1"/>
    </source>
</evidence>
<evidence type="ECO:0000256" key="1">
    <source>
        <dbReference type="SAM" id="Phobius"/>
    </source>
</evidence>
<accession>A0A9P7DZU7</accession>
<dbReference type="Proteomes" id="UP000807769">
    <property type="component" value="Unassembled WGS sequence"/>
</dbReference>
<dbReference type="AlphaFoldDB" id="A0A9P7DZU7"/>
<evidence type="ECO:0000313" key="3">
    <source>
        <dbReference type="Proteomes" id="UP000807769"/>
    </source>
</evidence>
<keyword evidence="1" id="KW-1133">Transmembrane helix</keyword>
<reference evidence="2" key="1">
    <citation type="journal article" date="2020" name="New Phytol.">
        <title>Comparative genomics reveals dynamic genome evolution in host specialist ectomycorrhizal fungi.</title>
        <authorList>
            <person name="Lofgren L.A."/>
            <person name="Nguyen N.H."/>
            <person name="Vilgalys R."/>
            <person name="Ruytinx J."/>
            <person name="Liao H.L."/>
            <person name="Branco S."/>
            <person name="Kuo A."/>
            <person name="LaButti K."/>
            <person name="Lipzen A."/>
            <person name="Andreopoulos W."/>
            <person name="Pangilinan J."/>
            <person name="Riley R."/>
            <person name="Hundley H."/>
            <person name="Na H."/>
            <person name="Barry K."/>
            <person name="Grigoriev I.V."/>
            <person name="Stajich J.E."/>
            <person name="Kennedy P.G."/>
        </authorList>
    </citation>
    <scope>NUCLEOTIDE SEQUENCE</scope>
    <source>
        <strain evidence="2">MN1</strain>
    </source>
</reference>
<keyword evidence="1" id="KW-0812">Transmembrane</keyword>
<name>A0A9P7DZU7_9AGAM</name>
<keyword evidence="3" id="KW-1185">Reference proteome</keyword>
<dbReference type="RefSeq" id="XP_041187790.1">
    <property type="nucleotide sequence ID" value="XM_041344056.1"/>
</dbReference>